<gene>
    <name evidence="1" type="ORF">BDW42DRAFT_174071</name>
</gene>
<protein>
    <submittedName>
        <fullName evidence="1">Uncharacterized protein</fullName>
    </submittedName>
</protein>
<accession>A0A2J5HNR2</accession>
<keyword evidence="2" id="KW-1185">Reference proteome</keyword>
<reference evidence="2" key="1">
    <citation type="submission" date="2017-12" db="EMBL/GenBank/DDBJ databases">
        <authorList>
            <consortium name="DOE Joint Genome Institute"/>
            <person name="Mondo S.J."/>
            <person name="Kjaerbolling I."/>
            <person name="Vesth T.C."/>
            <person name="Frisvad J.C."/>
            <person name="Nybo J.L."/>
            <person name="Theobald S."/>
            <person name="Kuo A."/>
            <person name="Bowyer P."/>
            <person name="Matsuda Y."/>
            <person name="Lyhne E.K."/>
            <person name="Kogle M.E."/>
            <person name="Clum A."/>
            <person name="Lipzen A."/>
            <person name="Salamov A."/>
            <person name="Ngan C.Y."/>
            <person name="Daum C."/>
            <person name="Chiniquy J."/>
            <person name="Barry K."/>
            <person name="LaButti K."/>
            <person name="Haridas S."/>
            <person name="Simmons B.A."/>
            <person name="Magnuson J.K."/>
            <person name="Mortensen U.H."/>
            <person name="Larsen T.O."/>
            <person name="Grigoriev I.V."/>
            <person name="Baker S.E."/>
            <person name="Andersen M.R."/>
            <person name="Nordberg H.P."/>
            <person name="Cantor M.N."/>
            <person name="Hua S.X."/>
        </authorList>
    </citation>
    <scope>NUCLEOTIDE SEQUENCE [LARGE SCALE GENOMIC DNA]</scope>
    <source>
        <strain evidence="2">IBT 19404</strain>
    </source>
</reference>
<name>A0A2J5HNR2_9EURO</name>
<proteinExistence type="predicted"/>
<dbReference type="EMBL" id="KZ559569">
    <property type="protein sequence ID" value="PLN78882.1"/>
    <property type="molecule type" value="Genomic_DNA"/>
</dbReference>
<sequence>MFVAMATVVFYFEDLIRSTWQLGRWQQQGKDREIRYRRGKIIFIWTMKIVYRIPVLPRPVRSYLLVALLVCPSYLTLRFTCTPPFLGKNDGIRVVHPYRFTQD</sequence>
<organism evidence="1 2">
    <name type="scientific">Aspergillus taichungensis</name>
    <dbReference type="NCBI Taxonomy" id="482145"/>
    <lineage>
        <taxon>Eukaryota</taxon>
        <taxon>Fungi</taxon>
        <taxon>Dikarya</taxon>
        <taxon>Ascomycota</taxon>
        <taxon>Pezizomycotina</taxon>
        <taxon>Eurotiomycetes</taxon>
        <taxon>Eurotiomycetidae</taxon>
        <taxon>Eurotiales</taxon>
        <taxon>Aspergillaceae</taxon>
        <taxon>Aspergillus</taxon>
        <taxon>Aspergillus subgen. Circumdati</taxon>
    </lineage>
</organism>
<evidence type="ECO:0000313" key="1">
    <source>
        <dbReference type="EMBL" id="PLN78882.1"/>
    </source>
</evidence>
<dbReference type="Proteomes" id="UP000235023">
    <property type="component" value="Unassembled WGS sequence"/>
</dbReference>
<evidence type="ECO:0000313" key="2">
    <source>
        <dbReference type="Proteomes" id="UP000235023"/>
    </source>
</evidence>
<dbReference type="AlphaFoldDB" id="A0A2J5HNR2"/>